<evidence type="ECO:0000256" key="1">
    <source>
        <dbReference type="ARBA" id="ARBA00022448"/>
    </source>
</evidence>
<dbReference type="InterPro" id="IPR051120">
    <property type="entry name" value="ABC_AA/LPS_Transport"/>
</dbReference>
<feature type="domain" description="Branched-chain amino acid ATP-binding cassette transporter C-terminal" evidence="4">
    <location>
        <begin position="32"/>
        <end position="56"/>
    </location>
</feature>
<dbReference type="PANTHER" id="PTHR45772:SF8">
    <property type="entry name" value="HIGH-AFFINITY BRANCHED-CHAIN AMINO ACID TRANSPORT ATP-BINDING PROTEIN"/>
    <property type="match status" value="1"/>
</dbReference>
<keyword evidence="3 7" id="KW-0067">ATP-binding</keyword>
<evidence type="ECO:0000313" key="9">
    <source>
        <dbReference type="Proteomes" id="UP000576480"/>
    </source>
</evidence>
<name>A0A6V8PXK2_9ACTN</name>
<evidence type="ECO:0000256" key="3">
    <source>
        <dbReference type="ARBA" id="ARBA00022840"/>
    </source>
</evidence>
<reference evidence="8 9" key="1">
    <citation type="journal article" date="2020" name="Front. Microbiol.">
        <title>Single-cell genomics of novel Actinobacteria with the Wood-Ljungdahl pathway discovered in a serpentinizing system.</title>
        <authorList>
            <person name="Merino N."/>
            <person name="Kawai M."/>
            <person name="Boyd E.S."/>
            <person name="Colman D.R."/>
            <person name="McGlynn S.E."/>
            <person name="Nealson K.H."/>
            <person name="Kurokawa K."/>
            <person name="Hongoh Y."/>
        </authorList>
    </citation>
    <scope>NUCLEOTIDE SEQUENCE [LARGE SCALE GENOMIC DNA]</scope>
    <source>
        <strain evidence="5 8">S25</strain>
        <strain evidence="6 10">S33</strain>
        <strain evidence="7 9">S43</strain>
    </source>
</reference>
<accession>A0A6V8PXK2</accession>
<dbReference type="EMBL" id="BLRX01000557">
    <property type="protein sequence ID" value="GFP26369.1"/>
    <property type="molecule type" value="Genomic_DNA"/>
</dbReference>
<dbReference type="EMBL" id="BLRY01000379">
    <property type="protein sequence ID" value="GFP28738.1"/>
    <property type="molecule type" value="Genomic_DNA"/>
</dbReference>
<comment type="caution">
    <text evidence="7">The sequence shown here is derived from an EMBL/GenBank/DDBJ whole genome shotgun (WGS) entry which is preliminary data.</text>
</comment>
<dbReference type="Proteomes" id="UP000576480">
    <property type="component" value="Unassembled WGS sequence"/>
</dbReference>
<keyword evidence="10" id="KW-1185">Reference proteome</keyword>
<evidence type="ECO:0000313" key="5">
    <source>
        <dbReference type="EMBL" id="GFP26369.1"/>
    </source>
</evidence>
<evidence type="ECO:0000313" key="7">
    <source>
        <dbReference type="EMBL" id="GFP35806.1"/>
    </source>
</evidence>
<evidence type="ECO:0000313" key="6">
    <source>
        <dbReference type="EMBL" id="GFP28738.1"/>
    </source>
</evidence>
<dbReference type="Proteomes" id="UP000543224">
    <property type="component" value="Unassembled WGS sequence"/>
</dbReference>
<dbReference type="Proteomes" id="UP000591948">
    <property type="component" value="Unassembled WGS sequence"/>
</dbReference>
<dbReference type="SUPFAM" id="SSF52540">
    <property type="entry name" value="P-loop containing nucleoside triphosphate hydrolases"/>
    <property type="match status" value="1"/>
</dbReference>
<dbReference type="RefSeq" id="WP_176230308.1">
    <property type="nucleotide sequence ID" value="NZ_BLRY01000379.1"/>
</dbReference>
<organism evidence="7 9">
    <name type="scientific">Candidatus Hakubella thermalkaliphila</name>
    <dbReference type="NCBI Taxonomy" id="2754717"/>
    <lineage>
        <taxon>Bacteria</taxon>
        <taxon>Bacillati</taxon>
        <taxon>Actinomycetota</taxon>
        <taxon>Actinomycetota incertae sedis</taxon>
        <taxon>Candidatus Hakubellales</taxon>
        <taxon>Candidatus Hakubellaceae</taxon>
        <taxon>Candidatus Hakubella</taxon>
    </lineage>
</organism>
<sequence length="57" mass="6444">MISTCGKWVVIEHDMEFVRSIAEKITVLCNGKLLAEGTYDEIKNDERVVNAYLGKGR</sequence>
<dbReference type="GO" id="GO:0005886">
    <property type="term" value="C:plasma membrane"/>
    <property type="evidence" value="ECO:0007669"/>
    <property type="project" value="TreeGrafter"/>
</dbReference>
<proteinExistence type="predicted"/>
<dbReference type="InterPro" id="IPR027417">
    <property type="entry name" value="P-loop_NTPase"/>
</dbReference>
<evidence type="ECO:0000313" key="10">
    <source>
        <dbReference type="Proteomes" id="UP000591948"/>
    </source>
</evidence>
<evidence type="ECO:0000256" key="2">
    <source>
        <dbReference type="ARBA" id="ARBA00022741"/>
    </source>
</evidence>
<dbReference type="AlphaFoldDB" id="A0A6V8PXK2"/>
<dbReference type="EMBL" id="BLSB01000227">
    <property type="protein sequence ID" value="GFP35806.1"/>
    <property type="molecule type" value="Genomic_DNA"/>
</dbReference>
<evidence type="ECO:0000313" key="8">
    <source>
        <dbReference type="Proteomes" id="UP000543224"/>
    </source>
</evidence>
<keyword evidence="1" id="KW-0813">Transport</keyword>
<evidence type="ECO:0000259" key="4">
    <source>
        <dbReference type="Pfam" id="PF12399"/>
    </source>
</evidence>
<dbReference type="Pfam" id="PF12399">
    <property type="entry name" value="BCA_ABC_TP_C"/>
    <property type="match status" value="1"/>
</dbReference>
<gene>
    <name evidence="5" type="ORF">HKBW3S25_01861</name>
    <name evidence="6" type="ORF">HKBW3S33_02154</name>
    <name evidence="7" type="ORF">HKBW3S43_01594</name>
</gene>
<keyword evidence="2" id="KW-0547">Nucleotide-binding</keyword>
<dbReference type="GO" id="GO:0005524">
    <property type="term" value="F:ATP binding"/>
    <property type="evidence" value="ECO:0007669"/>
    <property type="project" value="UniProtKB-KW"/>
</dbReference>
<dbReference type="Gene3D" id="3.40.50.300">
    <property type="entry name" value="P-loop containing nucleotide triphosphate hydrolases"/>
    <property type="match status" value="1"/>
</dbReference>
<dbReference type="PANTHER" id="PTHR45772">
    <property type="entry name" value="CONSERVED COMPONENT OF ABC TRANSPORTER FOR NATURAL AMINO ACIDS-RELATED"/>
    <property type="match status" value="1"/>
</dbReference>
<dbReference type="InterPro" id="IPR032823">
    <property type="entry name" value="BCA_ABC_TP_C"/>
</dbReference>
<protein>
    <submittedName>
        <fullName evidence="7">Urea transport system ATP-binding protein</fullName>
    </submittedName>
</protein>